<dbReference type="GeneID" id="94723916"/>
<dbReference type="Gene3D" id="1.10.10.710">
    <property type="entry name" value="PSPTO_1197 like"/>
    <property type="match status" value="1"/>
</dbReference>
<gene>
    <name evidence="1" type="ORF">J122_3597</name>
</gene>
<protein>
    <recommendedName>
        <fullName evidence="3">DNA damage-inducible protein YebG</fullName>
    </recommendedName>
</protein>
<sequence>MAVQSLFYSDRDGLEMALKNPDSMLFTSKAEADARDKMLELSENIQLWFEKKIPDMPEQLAEQCALLIAENKDLFQKALKKPEILAEAETPAD</sequence>
<dbReference type="EMBL" id="LOCO01000027">
    <property type="protein sequence ID" value="KXO06914.1"/>
    <property type="molecule type" value="Genomic_DNA"/>
</dbReference>
<evidence type="ECO:0000313" key="2">
    <source>
        <dbReference type="Proteomes" id="UP000070282"/>
    </source>
</evidence>
<organism evidence="1 2">
    <name type="scientific">Marinobacter excellens LAMA 842</name>
    <dbReference type="NCBI Taxonomy" id="1306954"/>
    <lineage>
        <taxon>Bacteria</taxon>
        <taxon>Pseudomonadati</taxon>
        <taxon>Pseudomonadota</taxon>
        <taxon>Gammaproteobacteria</taxon>
        <taxon>Pseudomonadales</taxon>
        <taxon>Marinobacteraceae</taxon>
        <taxon>Marinobacter</taxon>
    </lineage>
</organism>
<dbReference type="Pfam" id="PF07130">
    <property type="entry name" value="YebG"/>
    <property type="match status" value="1"/>
</dbReference>
<dbReference type="InterPro" id="IPR038627">
    <property type="entry name" value="YebG-like_sf"/>
</dbReference>
<name>A0A137S3B7_9GAMM</name>
<dbReference type="PATRIC" id="fig|1306954.6.peg.2166"/>
<keyword evidence="2" id="KW-1185">Reference proteome</keyword>
<dbReference type="Proteomes" id="UP000070282">
    <property type="component" value="Unassembled WGS sequence"/>
</dbReference>
<evidence type="ECO:0000313" key="1">
    <source>
        <dbReference type="EMBL" id="KXO06914.1"/>
    </source>
</evidence>
<dbReference type="RefSeq" id="WP_061333413.1">
    <property type="nucleotide sequence ID" value="NZ_LOCO01000027.1"/>
</dbReference>
<accession>A0A137S3B7</accession>
<reference evidence="2" key="1">
    <citation type="submission" date="2015-12" db="EMBL/GenBank/DDBJ databases">
        <authorList>
            <person name="Lima A."/>
            <person name="Farahani Zayas N."/>
            <person name="Castro Da Silva M.A."/>
            <person name="Cabral A."/>
            <person name="Pessatti M.L."/>
        </authorList>
    </citation>
    <scope>NUCLEOTIDE SEQUENCE [LARGE SCALE GENOMIC DNA]</scope>
    <source>
        <strain evidence="2">LAMA 842</strain>
    </source>
</reference>
<dbReference type="AlphaFoldDB" id="A0A137S3B7"/>
<proteinExistence type="predicted"/>
<comment type="caution">
    <text evidence="1">The sequence shown here is derived from an EMBL/GenBank/DDBJ whole genome shotgun (WGS) entry which is preliminary data.</text>
</comment>
<dbReference type="InterPro" id="IPR009813">
    <property type="entry name" value="Uncharacterised_YebG"/>
</dbReference>
<evidence type="ECO:0008006" key="3">
    <source>
        <dbReference type="Google" id="ProtNLM"/>
    </source>
</evidence>